<dbReference type="InterPro" id="IPR004843">
    <property type="entry name" value="Calcineurin-like_PHP"/>
</dbReference>
<evidence type="ECO:0000259" key="9">
    <source>
        <dbReference type="Pfam" id="PF12320"/>
    </source>
</evidence>
<dbReference type="GO" id="GO:0006260">
    <property type="term" value="P:DNA replication"/>
    <property type="evidence" value="ECO:0007669"/>
    <property type="project" value="UniProtKB-KW"/>
</dbReference>
<keyword evidence="4 7" id="KW-0540">Nuclease</keyword>
<dbReference type="GO" id="GO:0004519">
    <property type="term" value="F:endonuclease activity"/>
    <property type="evidence" value="ECO:0007669"/>
    <property type="project" value="UniProtKB-KW"/>
</dbReference>
<dbReference type="InterPro" id="IPR026843">
    <property type="entry name" value="SbcD_C"/>
</dbReference>
<gene>
    <name evidence="7 10" type="primary">sbcD</name>
    <name evidence="10" type="ORF">F1C79_17680</name>
</gene>
<organism evidence="10 11">
    <name type="scientific">Pseudomonas denitrificans</name>
    <dbReference type="NCBI Taxonomy" id="43306"/>
    <lineage>
        <taxon>Bacteria</taxon>
        <taxon>Pseudomonadati</taxon>
        <taxon>Pseudomonadota</taxon>
        <taxon>Gammaproteobacteria</taxon>
        <taxon>Pseudomonadales</taxon>
        <taxon>Pseudomonadaceae</taxon>
        <taxon>Halopseudomonas</taxon>
    </lineage>
</organism>
<dbReference type="InterPro" id="IPR004593">
    <property type="entry name" value="SbcD"/>
</dbReference>
<evidence type="ECO:0000256" key="5">
    <source>
        <dbReference type="ARBA" id="ARBA00022801"/>
    </source>
</evidence>
<comment type="function">
    <text evidence="7">SbcCD cleaves DNA hairpin structures. These structures can inhibit DNA replication and are intermediates in certain DNA recombination reactions. The complex acts as a 3'-&gt;5' double strand exonuclease that can open hairpins. It also has a 5' single-strand endonuclease activity.</text>
</comment>
<dbReference type="EMBL" id="CP043626">
    <property type="protein sequence ID" value="QEY73283.1"/>
    <property type="molecule type" value="Genomic_DNA"/>
</dbReference>
<evidence type="ECO:0000256" key="7">
    <source>
        <dbReference type="RuleBase" id="RU363069"/>
    </source>
</evidence>
<keyword evidence="7" id="KW-0235">DNA replication</keyword>
<dbReference type="PANTHER" id="PTHR30337">
    <property type="entry name" value="COMPONENT OF ATP-DEPENDENT DSDNA EXONUCLEASE"/>
    <property type="match status" value="1"/>
</dbReference>
<keyword evidence="7" id="KW-0233">DNA recombination</keyword>
<evidence type="ECO:0000313" key="10">
    <source>
        <dbReference type="EMBL" id="QEY73283.1"/>
    </source>
</evidence>
<dbReference type="Gene3D" id="3.60.21.10">
    <property type="match status" value="1"/>
</dbReference>
<dbReference type="InterPro" id="IPR029052">
    <property type="entry name" value="Metallo-depent_PP-like"/>
</dbReference>
<name>A0A9X7R596_PSEDE</name>
<dbReference type="InterPro" id="IPR041796">
    <property type="entry name" value="Mre11_N"/>
</dbReference>
<evidence type="ECO:0000313" key="11">
    <source>
        <dbReference type="Proteomes" id="UP000326659"/>
    </source>
</evidence>
<feature type="domain" description="Calcineurin-like phosphoesterase" evidence="8">
    <location>
        <begin position="1"/>
        <end position="232"/>
    </location>
</feature>
<dbReference type="CDD" id="cd00840">
    <property type="entry name" value="MPP_Mre11_N"/>
    <property type="match status" value="1"/>
</dbReference>
<comment type="subunit">
    <text evidence="2 7">Heterodimer of SbcC and SbcD.</text>
</comment>
<dbReference type="GO" id="GO:0008408">
    <property type="term" value="F:3'-5' exonuclease activity"/>
    <property type="evidence" value="ECO:0007669"/>
    <property type="project" value="InterPro"/>
</dbReference>
<dbReference type="Pfam" id="PF12320">
    <property type="entry name" value="SbcD_C"/>
    <property type="match status" value="1"/>
</dbReference>
<evidence type="ECO:0000256" key="2">
    <source>
        <dbReference type="ARBA" id="ARBA00011322"/>
    </source>
</evidence>
<dbReference type="GO" id="GO:0006310">
    <property type="term" value="P:DNA recombination"/>
    <property type="evidence" value="ECO:0007669"/>
    <property type="project" value="UniProtKB-KW"/>
</dbReference>
<evidence type="ECO:0000256" key="1">
    <source>
        <dbReference type="ARBA" id="ARBA00010555"/>
    </source>
</evidence>
<evidence type="ECO:0000259" key="8">
    <source>
        <dbReference type="Pfam" id="PF00149"/>
    </source>
</evidence>
<dbReference type="InterPro" id="IPR050535">
    <property type="entry name" value="DNA_Repair-Maintenance_Comp"/>
</dbReference>
<dbReference type="RefSeq" id="WP_151188160.1">
    <property type="nucleotide sequence ID" value="NZ_CP043626.1"/>
</dbReference>
<dbReference type="Gene3D" id="3.30.160.720">
    <property type="match status" value="1"/>
</dbReference>
<reference evidence="10 11" key="1">
    <citation type="submission" date="2019-09" db="EMBL/GenBank/DDBJ databases">
        <title>Prosopis cineraria nodule microbiome.</title>
        <authorList>
            <person name="Chaluvadi S.R."/>
            <person name="Ali R."/>
            <person name="Wang X."/>
        </authorList>
    </citation>
    <scope>NUCLEOTIDE SEQUENCE [LARGE SCALE GENOMIC DNA]</scope>
    <source>
        <strain evidence="10 11">BG1</strain>
    </source>
</reference>
<keyword evidence="7" id="KW-0255">Endonuclease</keyword>
<dbReference type="PANTHER" id="PTHR30337:SF0">
    <property type="entry name" value="NUCLEASE SBCCD SUBUNIT D"/>
    <property type="match status" value="1"/>
</dbReference>
<sequence length="406" mass="45110">MRILHTSDWHLGQHFMGKSREAEHQAFCAWLVEQVREQAVDAVIIAGDVFDTGAPPSYAREQYNRFIVELRDTGARLVVLGGNHDSVAMLEESRDLLACLDTQVIAAVGTDLDRQLLVLPQRDGQPGAILCAIPFIRPRDVLTSQAGQSAQDKQLALQQAIQTHYRELFERAEAQREQLGRHLPIIATGHLTTVGASASESVREIYVGTLEAFPTSAFPAADYIALGHIHRPQKVGGLEHIRYCGSPIALSFDEATQGKEVLLVNLDDSGLQSVTALPVPRFQPLKSVSGSLAELLAELARVAREGSAEQPVWLEVMVHTDDYLTDIQLRVEKLCEELPVIVLRTRRERGTTQAALFSEARETLDELSPEDVFRQRLDAEDLEAPLRERLTGLYRQVVADLQEEHP</sequence>
<feature type="domain" description="Nuclease SbcCD subunit D C-terminal" evidence="9">
    <location>
        <begin position="281"/>
        <end position="380"/>
    </location>
</feature>
<proteinExistence type="inferred from homology"/>
<dbReference type="NCBIfam" id="NF008206">
    <property type="entry name" value="PRK10966.1"/>
    <property type="match status" value="1"/>
</dbReference>
<comment type="similarity">
    <text evidence="1 7">Belongs to the SbcD family.</text>
</comment>
<dbReference type="AlphaFoldDB" id="A0A9X7R596"/>
<evidence type="ECO:0000256" key="4">
    <source>
        <dbReference type="ARBA" id="ARBA00022722"/>
    </source>
</evidence>
<accession>A0A9X7R596</accession>
<dbReference type="Pfam" id="PF00149">
    <property type="entry name" value="Metallophos"/>
    <property type="match status" value="1"/>
</dbReference>
<evidence type="ECO:0000256" key="3">
    <source>
        <dbReference type="ARBA" id="ARBA00013365"/>
    </source>
</evidence>
<dbReference type="KEGG" id="pden:F1C79_17680"/>
<dbReference type="NCBIfam" id="TIGR00619">
    <property type="entry name" value="sbcd"/>
    <property type="match status" value="1"/>
</dbReference>
<keyword evidence="6 7" id="KW-0269">Exonuclease</keyword>
<keyword evidence="11" id="KW-1185">Reference proteome</keyword>
<dbReference type="Proteomes" id="UP000326659">
    <property type="component" value="Chromosome"/>
</dbReference>
<dbReference type="OrthoDB" id="9773856at2"/>
<evidence type="ECO:0000256" key="6">
    <source>
        <dbReference type="ARBA" id="ARBA00022839"/>
    </source>
</evidence>
<dbReference type="SUPFAM" id="SSF56300">
    <property type="entry name" value="Metallo-dependent phosphatases"/>
    <property type="match status" value="1"/>
</dbReference>
<keyword evidence="5 7" id="KW-0378">Hydrolase</keyword>
<protein>
    <recommendedName>
        <fullName evidence="3 7">Nuclease SbcCD subunit D</fullName>
    </recommendedName>
</protein>